<dbReference type="Proteomes" id="UP000430345">
    <property type="component" value="Unassembled WGS sequence"/>
</dbReference>
<sequence>MNLKNFDEINLEQLQKINGGSQEDYKFGHKVGNTIRWIGKELWYNTIGARPVY</sequence>
<gene>
    <name evidence="1" type="ORF">GBZ86_07615</name>
</gene>
<organism evidence="1 2">
    <name type="scientific">Clostridium tarantellae</name>
    <dbReference type="NCBI Taxonomy" id="39493"/>
    <lineage>
        <taxon>Bacteria</taxon>
        <taxon>Bacillati</taxon>
        <taxon>Bacillota</taxon>
        <taxon>Clostridia</taxon>
        <taxon>Eubacteriales</taxon>
        <taxon>Clostridiaceae</taxon>
        <taxon>Clostridium</taxon>
    </lineage>
</organism>
<dbReference type="AlphaFoldDB" id="A0A6I1MKX5"/>
<protein>
    <submittedName>
        <fullName evidence="1">Bacteriocin-type signal sequence</fullName>
    </submittedName>
</protein>
<keyword evidence="2" id="KW-1185">Reference proteome</keyword>
<dbReference type="OrthoDB" id="2105963at2"/>
<evidence type="ECO:0000313" key="1">
    <source>
        <dbReference type="EMBL" id="MPQ43624.1"/>
    </source>
</evidence>
<proteinExistence type="predicted"/>
<accession>A0A6I1MKX5</accession>
<evidence type="ECO:0000313" key="2">
    <source>
        <dbReference type="Proteomes" id="UP000430345"/>
    </source>
</evidence>
<comment type="caution">
    <text evidence="1">The sequence shown here is derived from an EMBL/GenBank/DDBJ whole genome shotgun (WGS) entry which is preliminary data.</text>
</comment>
<dbReference type="RefSeq" id="WP_152889312.1">
    <property type="nucleotide sequence ID" value="NZ_WHJC01000087.1"/>
</dbReference>
<dbReference type="EMBL" id="WHJC01000087">
    <property type="protein sequence ID" value="MPQ43624.1"/>
    <property type="molecule type" value="Genomic_DNA"/>
</dbReference>
<name>A0A6I1MKX5_9CLOT</name>
<reference evidence="1 2" key="1">
    <citation type="submission" date="2019-10" db="EMBL/GenBank/DDBJ databases">
        <title>The Genome Sequence of Clostridium tarantellae Isolated from Fish Brain.</title>
        <authorList>
            <person name="Bano L."/>
            <person name="Kiel M."/>
            <person name="Sales G."/>
            <person name="Doxey A.C."/>
            <person name="Mansfield M.J."/>
            <person name="Schiavone M."/>
            <person name="Rossetto O."/>
            <person name="Pirazzini M."/>
            <person name="Dobrindt U."/>
            <person name="Montecucco C."/>
        </authorList>
    </citation>
    <scope>NUCLEOTIDE SEQUENCE [LARGE SCALE GENOMIC DNA]</scope>
    <source>
        <strain evidence="1 2">DSM 3997</strain>
    </source>
</reference>